<dbReference type="EMBL" id="AMZH03003189">
    <property type="protein sequence ID" value="RRT73117.1"/>
    <property type="molecule type" value="Genomic_DNA"/>
</dbReference>
<dbReference type="Proteomes" id="UP000287651">
    <property type="component" value="Unassembled WGS sequence"/>
</dbReference>
<reference evidence="1 2" key="1">
    <citation type="journal article" date="2014" name="Agronomy (Basel)">
        <title>A Draft Genome Sequence for Ensete ventricosum, the Drought-Tolerant Tree Against Hunger.</title>
        <authorList>
            <person name="Harrison J."/>
            <person name="Moore K.A."/>
            <person name="Paszkiewicz K."/>
            <person name="Jones T."/>
            <person name="Grant M."/>
            <person name="Ambacheew D."/>
            <person name="Muzemil S."/>
            <person name="Studholme D.J."/>
        </authorList>
    </citation>
    <scope>NUCLEOTIDE SEQUENCE [LARGE SCALE GENOMIC DNA]</scope>
</reference>
<organism evidence="1 2">
    <name type="scientific">Ensete ventricosum</name>
    <name type="common">Abyssinian banana</name>
    <name type="synonym">Musa ensete</name>
    <dbReference type="NCBI Taxonomy" id="4639"/>
    <lineage>
        <taxon>Eukaryota</taxon>
        <taxon>Viridiplantae</taxon>
        <taxon>Streptophyta</taxon>
        <taxon>Embryophyta</taxon>
        <taxon>Tracheophyta</taxon>
        <taxon>Spermatophyta</taxon>
        <taxon>Magnoliopsida</taxon>
        <taxon>Liliopsida</taxon>
        <taxon>Zingiberales</taxon>
        <taxon>Musaceae</taxon>
        <taxon>Ensete</taxon>
    </lineage>
</organism>
<dbReference type="AlphaFoldDB" id="A0A427AA62"/>
<sequence length="96" mass="10893">MNHRWRRLRRRTRCPQPRAPRVVLGSRRRLRPFWSGIYRKRCLMTCFLASFLTTALPPSALVLVGGNVCPGSPPLLRIFGPYTCDVDAGKSEAPNV</sequence>
<accession>A0A427AA62</accession>
<comment type="caution">
    <text evidence="1">The sequence shown here is derived from an EMBL/GenBank/DDBJ whole genome shotgun (WGS) entry which is preliminary data.</text>
</comment>
<proteinExistence type="predicted"/>
<evidence type="ECO:0000313" key="1">
    <source>
        <dbReference type="EMBL" id="RRT73117.1"/>
    </source>
</evidence>
<gene>
    <name evidence="1" type="ORF">B296_00006123</name>
</gene>
<name>A0A427AA62_ENSVE</name>
<protein>
    <submittedName>
        <fullName evidence="1">Uncharacterized protein</fullName>
    </submittedName>
</protein>
<evidence type="ECO:0000313" key="2">
    <source>
        <dbReference type="Proteomes" id="UP000287651"/>
    </source>
</evidence>